<protein>
    <submittedName>
        <fullName evidence="2">Uncharacterized protein</fullName>
    </submittedName>
</protein>
<evidence type="ECO:0000313" key="2">
    <source>
        <dbReference type="EMBL" id="CAA9474527.1"/>
    </source>
</evidence>
<feature type="compositionally biased region" description="Basic residues" evidence="1">
    <location>
        <begin position="1"/>
        <end position="19"/>
    </location>
</feature>
<name>A0A6J4RIR5_9ACTN</name>
<feature type="region of interest" description="Disordered" evidence="1">
    <location>
        <begin position="1"/>
        <end position="77"/>
    </location>
</feature>
<gene>
    <name evidence="2" type="ORF">AVDCRST_MAG12-1047</name>
</gene>
<feature type="compositionally biased region" description="Low complexity" evidence="1">
    <location>
        <begin position="34"/>
        <end position="44"/>
    </location>
</feature>
<feature type="non-terminal residue" evidence="2">
    <location>
        <position position="89"/>
    </location>
</feature>
<organism evidence="2">
    <name type="scientific">uncultured Rubrobacteraceae bacterium</name>
    <dbReference type="NCBI Taxonomy" id="349277"/>
    <lineage>
        <taxon>Bacteria</taxon>
        <taxon>Bacillati</taxon>
        <taxon>Actinomycetota</taxon>
        <taxon>Rubrobacteria</taxon>
        <taxon>Rubrobacterales</taxon>
        <taxon>Rubrobacteraceae</taxon>
        <taxon>environmental samples</taxon>
    </lineage>
</organism>
<reference evidence="2" key="1">
    <citation type="submission" date="2020-02" db="EMBL/GenBank/DDBJ databases">
        <authorList>
            <person name="Meier V. D."/>
        </authorList>
    </citation>
    <scope>NUCLEOTIDE SEQUENCE</scope>
    <source>
        <strain evidence="2">AVDCRST_MAG12</strain>
    </source>
</reference>
<proteinExistence type="predicted"/>
<dbReference type="AlphaFoldDB" id="A0A6J4RIR5"/>
<accession>A0A6J4RIR5</accession>
<evidence type="ECO:0000256" key="1">
    <source>
        <dbReference type="SAM" id="MobiDB-lite"/>
    </source>
</evidence>
<sequence length="89" mass="9390">ATSLRASRRRPARPRHQSRPRAERSPRGAGEVCRPPYSRVSRPSGSGGRPAGLSTTLPRPSHSARWTTRRAGSTPVGAPLVAATALGSL</sequence>
<feature type="non-terminal residue" evidence="2">
    <location>
        <position position="1"/>
    </location>
</feature>
<dbReference type="EMBL" id="CADCVK010000170">
    <property type="protein sequence ID" value="CAA9474527.1"/>
    <property type="molecule type" value="Genomic_DNA"/>
</dbReference>